<dbReference type="PANTHER" id="PTHR10937">
    <property type="entry name" value="GLUCOSAMINE--FRUCTOSE-6-PHOSPHATE AMINOTRANSFERASE, ISOMERIZING"/>
    <property type="match status" value="1"/>
</dbReference>
<organism evidence="2 3">
    <name type="scientific">Paratissierella segnis</name>
    <dbReference type="NCBI Taxonomy" id="2763679"/>
    <lineage>
        <taxon>Bacteria</taxon>
        <taxon>Bacillati</taxon>
        <taxon>Bacillota</taxon>
        <taxon>Tissierellia</taxon>
        <taxon>Tissierellales</taxon>
        <taxon>Tissierellaceae</taxon>
        <taxon>Paratissierella</taxon>
    </lineage>
</organism>
<dbReference type="PROSITE" id="PS51464">
    <property type="entry name" value="SIS"/>
    <property type="match status" value="1"/>
</dbReference>
<dbReference type="Proteomes" id="UP000601171">
    <property type="component" value="Unassembled WGS sequence"/>
</dbReference>
<dbReference type="EMBL" id="JACRTG010000018">
    <property type="protein sequence ID" value="MBC8588239.1"/>
    <property type="molecule type" value="Genomic_DNA"/>
</dbReference>
<dbReference type="Gene3D" id="3.40.50.12570">
    <property type="match status" value="1"/>
</dbReference>
<sequence length="323" mass="37249">MEITNIISEIKEKIDRRGGLKAVYFVGLGGSLAAIYPGKYLLTDEAKNFGVFSYTSNEFIYSNPKSLDERCICILCSLKGTEETVEAVKHANKSGAITISMTGSDDTEMAKLGQYQVIYSNGDNQIYSKSNQSNSLRLAFEILKQFENYKYYNEAMDAFTKLDDIFVDAKKKFTEKAIKFALDYKDEDMFYIMASGPCWGTGYSMAYCHLMEMQWKNASVIHSGEFFQGPFEITDEKPVMILIKSIGKTRYLDERVERFLNKFANKVFILDAKDTKLDLIDKNVSEYFTSVIMLPIERYTISKMANMRNHSMNKRRYMWQLDY</sequence>
<dbReference type="RefSeq" id="WP_262429688.1">
    <property type="nucleotide sequence ID" value="NZ_JACRTG010000018.1"/>
</dbReference>
<dbReference type="Gene3D" id="3.40.50.10490">
    <property type="entry name" value="Glucose-6-phosphate isomerase like protein, domain 1"/>
    <property type="match status" value="1"/>
</dbReference>
<dbReference type="GO" id="GO:0004360">
    <property type="term" value="F:glutamine-fructose-6-phosphate transaminase (isomerizing) activity"/>
    <property type="evidence" value="ECO:0007669"/>
    <property type="project" value="TreeGrafter"/>
</dbReference>
<keyword evidence="3" id="KW-1185">Reference proteome</keyword>
<dbReference type="GO" id="GO:0006487">
    <property type="term" value="P:protein N-linked glycosylation"/>
    <property type="evidence" value="ECO:0007669"/>
    <property type="project" value="TreeGrafter"/>
</dbReference>
<evidence type="ECO:0000313" key="3">
    <source>
        <dbReference type="Proteomes" id="UP000601171"/>
    </source>
</evidence>
<dbReference type="PIRSF" id="PIRSF009290">
    <property type="entry name" value="FrlB"/>
    <property type="match status" value="1"/>
</dbReference>
<name>A0A926IJP7_9FIRM</name>
<dbReference type="PANTHER" id="PTHR10937:SF14">
    <property type="entry name" value="FRUCTOSELYSINE 6-PHOSPHATE DEGLYCASE"/>
    <property type="match status" value="1"/>
</dbReference>
<dbReference type="InterPro" id="IPR024713">
    <property type="entry name" value="Fructosamine_deglycase_FrlB"/>
</dbReference>
<feature type="domain" description="SIS" evidence="1">
    <location>
        <begin position="10"/>
        <end position="149"/>
    </location>
</feature>
<dbReference type="InterPro" id="IPR001347">
    <property type="entry name" value="SIS_dom"/>
</dbReference>
<dbReference type="Gene3D" id="1.10.10.2240">
    <property type="match status" value="1"/>
</dbReference>
<dbReference type="InterPro" id="IPR046348">
    <property type="entry name" value="SIS_dom_sf"/>
</dbReference>
<gene>
    <name evidence="2" type="ORF">H8707_08295</name>
</gene>
<evidence type="ECO:0000259" key="1">
    <source>
        <dbReference type="PROSITE" id="PS51464"/>
    </source>
</evidence>
<comment type="caution">
    <text evidence="2">The sequence shown here is derived from an EMBL/GenBank/DDBJ whole genome shotgun (WGS) entry which is preliminary data.</text>
</comment>
<dbReference type="GO" id="GO:0097367">
    <property type="term" value="F:carbohydrate derivative binding"/>
    <property type="evidence" value="ECO:0007669"/>
    <property type="project" value="InterPro"/>
</dbReference>
<dbReference type="AlphaFoldDB" id="A0A926IJP7"/>
<dbReference type="GO" id="GO:0006002">
    <property type="term" value="P:fructose 6-phosphate metabolic process"/>
    <property type="evidence" value="ECO:0007669"/>
    <property type="project" value="TreeGrafter"/>
</dbReference>
<dbReference type="GO" id="GO:0006047">
    <property type="term" value="P:UDP-N-acetylglucosamine metabolic process"/>
    <property type="evidence" value="ECO:0007669"/>
    <property type="project" value="TreeGrafter"/>
</dbReference>
<proteinExistence type="predicted"/>
<dbReference type="CDD" id="cd05710">
    <property type="entry name" value="SIS_1"/>
    <property type="match status" value="1"/>
</dbReference>
<reference evidence="2" key="1">
    <citation type="submission" date="2020-08" db="EMBL/GenBank/DDBJ databases">
        <title>Genome public.</title>
        <authorList>
            <person name="Liu C."/>
            <person name="Sun Q."/>
        </authorList>
    </citation>
    <scope>NUCLEOTIDE SEQUENCE</scope>
    <source>
        <strain evidence="2">BX21</strain>
    </source>
</reference>
<protein>
    <submittedName>
        <fullName evidence="2">SIS domain-containing protein</fullName>
    </submittedName>
</protein>
<accession>A0A926IJP7</accession>
<evidence type="ECO:0000313" key="2">
    <source>
        <dbReference type="EMBL" id="MBC8588239.1"/>
    </source>
</evidence>
<dbReference type="InterPro" id="IPR035488">
    <property type="entry name" value="FrlB_SIS"/>
</dbReference>
<dbReference type="SUPFAM" id="SSF53697">
    <property type="entry name" value="SIS domain"/>
    <property type="match status" value="1"/>
</dbReference>